<evidence type="ECO:0000256" key="2">
    <source>
        <dbReference type="ARBA" id="ARBA00008779"/>
    </source>
</evidence>
<evidence type="ECO:0000313" key="9">
    <source>
        <dbReference type="EMBL" id="MFC3196852.1"/>
    </source>
</evidence>
<keyword evidence="4" id="KW-0732">Signal</keyword>
<keyword evidence="3" id="KW-0479">Metal-binding</keyword>
<evidence type="ECO:0000256" key="1">
    <source>
        <dbReference type="ARBA" id="ARBA00001913"/>
    </source>
</evidence>
<organism evidence="9 10">
    <name type="scientific">Parapedobacter deserti</name>
    <dbReference type="NCBI Taxonomy" id="1912957"/>
    <lineage>
        <taxon>Bacteria</taxon>
        <taxon>Pseudomonadati</taxon>
        <taxon>Bacteroidota</taxon>
        <taxon>Sphingobacteriia</taxon>
        <taxon>Sphingobacteriales</taxon>
        <taxon>Sphingobacteriaceae</taxon>
        <taxon>Parapedobacter</taxon>
    </lineage>
</organism>
<evidence type="ECO:0000256" key="6">
    <source>
        <dbReference type="ARBA" id="ARBA00022837"/>
    </source>
</evidence>
<dbReference type="InterPro" id="IPR035874">
    <property type="entry name" value="IDS"/>
</dbReference>
<protein>
    <submittedName>
        <fullName evidence="9">Sulfatase</fullName>
    </submittedName>
</protein>
<dbReference type="Pfam" id="PF00884">
    <property type="entry name" value="Sulfatase"/>
    <property type="match status" value="1"/>
</dbReference>
<comment type="similarity">
    <text evidence="2">Belongs to the sulfatase family.</text>
</comment>
<keyword evidence="6" id="KW-0106">Calcium</keyword>
<dbReference type="PANTHER" id="PTHR45953:SF1">
    <property type="entry name" value="IDURONATE 2-SULFATASE"/>
    <property type="match status" value="1"/>
</dbReference>
<evidence type="ECO:0000256" key="4">
    <source>
        <dbReference type="ARBA" id="ARBA00022729"/>
    </source>
</evidence>
<keyword evidence="10" id="KW-1185">Reference proteome</keyword>
<evidence type="ECO:0000256" key="5">
    <source>
        <dbReference type="ARBA" id="ARBA00022801"/>
    </source>
</evidence>
<dbReference type="Proteomes" id="UP001595526">
    <property type="component" value="Unassembled WGS sequence"/>
</dbReference>
<evidence type="ECO:0000256" key="3">
    <source>
        <dbReference type="ARBA" id="ARBA00022723"/>
    </source>
</evidence>
<feature type="region of interest" description="Disordered" evidence="7">
    <location>
        <begin position="463"/>
        <end position="497"/>
    </location>
</feature>
<comment type="caution">
    <text evidence="9">The sequence shown here is derived from an EMBL/GenBank/DDBJ whole genome shotgun (WGS) entry which is preliminary data.</text>
</comment>
<accession>A0ABV7JIC6</accession>
<dbReference type="SUPFAM" id="SSF53649">
    <property type="entry name" value="Alkaline phosphatase-like"/>
    <property type="match status" value="1"/>
</dbReference>
<dbReference type="InterPro" id="IPR017850">
    <property type="entry name" value="Alkaline_phosphatase_core_sf"/>
</dbReference>
<proteinExistence type="inferred from homology"/>
<comment type="cofactor">
    <cofactor evidence="1">
        <name>Ca(2+)</name>
        <dbReference type="ChEBI" id="CHEBI:29108"/>
    </cofactor>
</comment>
<feature type="domain" description="Sulfatase N-terminal" evidence="8">
    <location>
        <begin position="32"/>
        <end position="379"/>
    </location>
</feature>
<gene>
    <name evidence="9" type="ORF">ACFOET_04420</name>
</gene>
<dbReference type="EMBL" id="JBHRTA010000009">
    <property type="protein sequence ID" value="MFC3196852.1"/>
    <property type="molecule type" value="Genomic_DNA"/>
</dbReference>
<evidence type="ECO:0000259" key="8">
    <source>
        <dbReference type="Pfam" id="PF00884"/>
    </source>
</evidence>
<evidence type="ECO:0000313" key="10">
    <source>
        <dbReference type="Proteomes" id="UP001595526"/>
    </source>
</evidence>
<dbReference type="CDD" id="cd16030">
    <property type="entry name" value="iduronate-2-sulfatase"/>
    <property type="match status" value="1"/>
</dbReference>
<name>A0ABV7JIC6_9SPHI</name>
<sequence length="497" mass="55938">MHGYLQLKFLWIGTIVVTLIAAGCRSQQQNRPNVLFIAVDDLNDWITLFDSDNPIRTPHIERLAAKGVFFTHAYCSSPACNPSRASLLTGKRPHKTGIYGNKSDWRRALPDTETIQQYFMKHGYYSAGAGKIFHHHWDGAFHDTASFDDFQPMPDSYPDSPIPAEKLNGFEWYGSKNTDWGAWPLEETDAVDYRTASYAVDFLSKPHDSPFMLSVGIFRPHMPMYSPPAYRNQYPVEGAVMPAVKADDWADLPTGAAKLMEPTTWFWDGMEQAMAEDPNAWPDMVTSYQAAATFADAQIGRVLDALERSAHADNTVIVLWSDHGYHLGEKRHMEKFALWEKTTRIPFILVAPGKIKPGTTVHAPVDMTTVYPTLVDLCGLPEKQAVDGQSVVPLLEDPDMPFPPALMTYMKGNHAVRTERWRYIRYADGSEELYDHEEDPHEWHNLAGEHRHSNTIDSLRQFIPSSDAPDVADMTKPSGVKSTEYKADGDATNTEGK</sequence>
<keyword evidence="5" id="KW-0378">Hydrolase</keyword>
<dbReference type="Gene3D" id="3.40.720.10">
    <property type="entry name" value="Alkaline Phosphatase, subunit A"/>
    <property type="match status" value="1"/>
</dbReference>
<evidence type="ECO:0000256" key="7">
    <source>
        <dbReference type="SAM" id="MobiDB-lite"/>
    </source>
</evidence>
<dbReference type="PANTHER" id="PTHR45953">
    <property type="entry name" value="IDURONATE 2-SULFATASE"/>
    <property type="match status" value="1"/>
</dbReference>
<reference evidence="10" key="1">
    <citation type="journal article" date="2019" name="Int. J. Syst. Evol. Microbiol.">
        <title>The Global Catalogue of Microorganisms (GCM) 10K type strain sequencing project: providing services to taxonomists for standard genome sequencing and annotation.</title>
        <authorList>
            <consortium name="The Broad Institute Genomics Platform"/>
            <consortium name="The Broad Institute Genome Sequencing Center for Infectious Disease"/>
            <person name="Wu L."/>
            <person name="Ma J."/>
        </authorList>
    </citation>
    <scope>NUCLEOTIDE SEQUENCE [LARGE SCALE GENOMIC DNA]</scope>
    <source>
        <strain evidence="10">KCTC 52416</strain>
    </source>
</reference>
<dbReference type="InterPro" id="IPR000917">
    <property type="entry name" value="Sulfatase_N"/>
</dbReference>